<evidence type="ECO:0000259" key="6">
    <source>
        <dbReference type="Pfam" id="PF07992"/>
    </source>
</evidence>
<keyword evidence="4" id="KW-0285">Flavoprotein</keyword>
<dbReference type="InterPro" id="IPR016156">
    <property type="entry name" value="FAD/NAD-linked_Rdtase_dimer_sf"/>
</dbReference>
<dbReference type="OrthoDB" id="202203at2759"/>
<gene>
    <name evidence="7" type="ORF">M513_05876</name>
    <name evidence="8" type="ORF">M514_05876</name>
</gene>
<dbReference type="Proteomes" id="UP000030764">
    <property type="component" value="Unassembled WGS sequence"/>
</dbReference>
<dbReference type="Gene3D" id="3.30.390.30">
    <property type="match status" value="1"/>
</dbReference>
<dbReference type="SUPFAM" id="SSF51905">
    <property type="entry name" value="FAD/NAD(P)-binding domain"/>
    <property type="match status" value="1"/>
</dbReference>
<evidence type="ECO:0000256" key="5">
    <source>
        <dbReference type="ARBA" id="ARBA00022827"/>
    </source>
</evidence>
<dbReference type="AlphaFoldDB" id="A0A085M7H0"/>
<protein>
    <recommendedName>
        <fullName evidence="3">Pyridine nucleotide-disulfide oxidoreductase domain-containing protein 1</fullName>
    </recommendedName>
</protein>
<organism evidence="7 9">
    <name type="scientific">Trichuris suis</name>
    <name type="common">pig whipworm</name>
    <dbReference type="NCBI Taxonomy" id="68888"/>
    <lineage>
        <taxon>Eukaryota</taxon>
        <taxon>Metazoa</taxon>
        <taxon>Ecdysozoa</taxon>
        <taxon>Nematoda</taxon>
        <taxon>Enoplea</taxon>
        <taxon>Dorylaimia</taxon>
        <taxon>Trichinellida</taxon>
        <taxon>Trichuridae</taxon>
        <taxon>Trichuris</taxon>
    </lineage>
</organism>
<feature type="domain" description="FAD/NAD(P)-binding" evidence="6">
    <location>
        <begin position="9"/>
        <end position="370"/>
    </location>
</feature>
<evidence type="ECO:0000313" key="8">
    <source>
        <dbReference type="EMBL" id="KFD65649.1"/>
    </source>
</evidence>
<comment type="similarity">
    <text evidence="2">Belongs to the class-I pyridine nucleotide-disulfide oxidoreductase family. PYROXD1 subfamily.</text>
</comment>
<dbReference type="InterPro" id="IPR050260">
    <property type="entry name" value="FAD-bd_OxRdtase"/>
</dbReference>
<dbReference type="Proteomes" id="UP000030758">
    <property type="component" value="Unassembled WGS sequence"/>
</dbReference>
<dbReference type="EMBL" id="KL363219">
    <property type="protein sequence ID" value="KFD53166.1"/>
    <property type="molecule type" value="Genomic_DNA"/>
</dbReference>
<comment type="cofactor">
    <cofactor evidence="1">
        <name>FAD</name>
        <dbReference type="ChEBI" id="CHEBI:57692"/>
    </cofactor>
</comment>
<dbReference type="PANTHER" id="PTHR43429:SF2">
    <property type="entry name" value="PYRIDINE NUCLEOTIDE-DISULFIDE OXIDOREDUCTASE DOMAIN-CONTAINING PROTEIN 1"/>
    <property type="match status" value="1"/>
</dbReference>
<accession>A0A085M7H0</accession>
<dbReference type="InterPro" id="IPR023753">
    <property type="entry name" value="FAD/NAD-binding_dom"/>
</dbReference>
<dbReference type="Gene3D" id="3.50.50.60">
    <property type="entry name" value="FAD/NAD(P)-binding domain"/>
    <property type="match status" value="3"/>
</dbReference>
<dbReference type="GO" id="GO:0016491">
    <property type="term" value="F:oxidoreductase activity"/>
    <property type="evidence" value="ECO:0007669"/>
    <property type="project" value="InterPro"/>
</dbReference>
<evidence type="ECO:0000313" key="7">
    <source>
        <dbReference type="EMBL" id="KFD53166.1"/>
    </source>
</evidence>
<evidence type="ECO:0000256" key="2">
    <source>
        <dbReference type="ARBA" id="ARBA00008147"/>
    </source>
</evidence>
<dbReference type="InterPro" id="IPR036188">
    <property type="entry name" value="FAD/NAD-bd_sf"/>
</dbReference>
<evidence type="ECO:0000313" key="9">
    <source>
        <dbReference type="Proteomes" id="UP000030764"/>
    </source>
</evidence>
<dbReference type="PANTHER" id="PTHR43429">
    <property type="entry name" value="PYRIDINE NUCLEOTIDE-DISULFIDE OXIDOREDUCTASE DOMAIN-CONTAINING"/>
    <property type="match status" value="1"/>
</dbReference>
<proteinExistence type="inferred from homology"/>
<keyword evidence="9" id="KW-1185">Reference proteome</keyword>
<dbReference type="Pfam" id="PF07992">
    <property type="entry name" value="Pyr_redox_2"/>
    <property type="match status" value="1"/>
</dbReference>
<evidence type="ECO:0000256" key="1">
    <source>
        <dbReference type="ARBA" id="ARBA00001974"/>
    </source>
</evidence>
<evidence type="ECO:0000256" key="4">
    <source>
        <dbReference type="ARBA" id="ARBA00022630"/>
    </source>
</evidence>
<dbReference type="EMBL" id="KL367534">
    <property type="protein sequence ID" value="KFD65649.1"/>
    <property type="molecule type" value="Genomic_DNA"/>
</dbReference>
<evidence type="ECO:0000256" key="3">
    <source>
        <dbReference type="ARBA" id="ARBA00018240"/>
    </source>
</evidence>
<keyword evidence="5" id="KW-0274">FAD</keyword>
<name>A0A085M7H0_9BILA</name>
<dbReference type="PRINTS" id="PR00368">
    <property type="entry name" value="FADPNR"/>
</dbReference>
<reference evidence="7 9" key="1">
    <citation type="journal article" date="2014" name="Nat. Genet.">
        <title>Genome and transcriptome of the porcine whipworm Trichuris suis.</title>
        <authorList>
            <person name="Jex A.R."/>
            <person name="Nejsum P."/>
            <person name="Schwarz E.M."/>
            <person name="Hu L."/>
            <person name="Young N.D."/>
            <person name="Hall R.S."/>
            <person name="Korhonen P.K."/>
            <person name="Liao S."/>
            <person name="Thamsborg S."/>
            <person name="Xia J."/>
            <person name="Xu P."/>
            <person name="Wang S."/>
            <person name="Scheerlinck J.P."/>
            <person name="Hofmann A."/>
            <person name="Sternberg P.W."/>
            <person name="Wang J."/>
            <person name="Gasser R.B."/>
        </authorList>
    </citation>
    <scope>NUCLEOTIDE SEQUENCE [LARGE SCALE GENOMIC DNA]</scope>
    <source>
        <strain evidence="8">DCEP-RM93F</strain>
        <strain evidence="7">DCEP-RM93M</strain>
    </source>
</reference>
<sequence length="487" mass="53492">MDDPCEATFIVVGGGVAAMSCVEQLAMMCPDESILMLTASNVVKIVSNWQKVGAILESFDVSEMSVFSVTDQFSNVKVVSSKVVELNSSKKELKTIDGQTFKYKKLCLATGGRPKIIADHPNVIGIRDTETVEEFGTRLKDAHRIVVVGNGGIATEIVGEVSNVEIIWAVKHESISAAFVDAGAAQFFLPFLNKENIEAGPKKRLTYTHHVADQSTAKGSEFGSALGPDWIETCEITGALEKRRVHIEYKCAVKEVLSKEQCLALGLSEEKLPPDFIERETWPVFIRLSNNNVVGCDFIVSATGVVPNVGAFVTPENPFNVADDGGLLINDQMETSIQDVYAAGDSCTAGWEPSPHWLQMRLWTQARQMGAYAGRCMASNFQGEQMELDICFELFTHVTKFFGFKVILIGCFNGQGLRPDHEALVRIACGEEYIKILVQDGYVQGAVLIGETGLEEVVENLIMNHTDISRVKDDLLNPTIDLEDYFD</sequence>